<feature type="domain" description="DUF1468" evidence="2">
    <location>
        <begin position="5"/>
        <end position="136"/>
    </location>
</feature>
<dbReference type="Proteomes" id="UP000664779">
    <property type="component" value="Unassembled WGS sequence"/>
</dbReference>
<keyword evidence="1" id="KW-0472">Membrane</keyword>
<dbReference type="InterPro" id="IPR009936">
    <property type="entry name" value="DUF1468"/>
</dbReference>
<keyword evidence="1" id="KW-1133">Transmembrane helix</keyword>
<accession>A0A939J5I4</accession>
<dbReference type="EMBL" id="JAFLNF010000001">
    <property type="protein sequence ID" value="MBO0344092.1"/>
    <property type="molecule type" value="Genomic_DNA"/>
</dbReference>
<keyword evidence="1" id="KW-0812">Transmembrane</keyword>
<proteinExistence type="predicted"/>
<sequence length="143" mass="15012">MSDRIFGVIGLALAIGYAWAALIIEESFLSDAVGPKAFPLIIAAVLAMASIVILLKPDPEPRWPELPRLLEIGAAVLVMVLYANVLPEIGFVIATAVAASYLTWRLGTAPLSSLVTGIATSLGIYVVFHLVLGLSLAKGPLGF</sequence>
<gene>
    <name evidence="3" type="ORF">J0X15_02570</name>
</gene>
<keyword evidence="4" id="KW-1185">Reference proteome</keyword>
<evidence type="ECO:0000313" key="3">
    <source>
        <dbReference type="EMBL" id="MBO0344092.1"/>
    </source>
</evidence>
<name>A0A939J5I4_9HYPH</name>
<organism evidence="3 4">
    <name type="scientific">Roseibium limicola</name>
    <dbReference type="NCBI Taxonomy" id="2816037"/>
    <lineage>
        <taxon>Bacteria</taxon>
        <taxon>Pseudomonadati</taxon>
        <taxon>Pseudomonadota</taxon>
        <taxon>Alphaproteobacteria</taxon>
        <taxon>Hyphomicrobiales</taxon>
        <taxon>Stappiaceae</taxon>
        <taxon>Roseibium</taxon>
    </lineage>
</organism>
<dbReference type="RefSeq" id="WP_206937964.1">
    <property type="nucleotide sequence ID" value="NZ_JAFLNF010000001.1"/>
</dbReference>
<dbReference type="AlphaFoldDB" id="A0A939J5I4"/>
<feature type="transmembrane region" description="Helical" evidence="1">
    <location>
        <begin position="36"/>
        <end position="55"/>
    </location>
</feature>
<dbReference type="Pfam" id="PF07331">
    <property type="entry name" value="TctB"/>
    <property type="match status" value="1"/>
</dbReference>
<feature type="transmembrane region" description="Helical" evidence="1">
    <location>
        <begin position="114"/>
        <end position="137"/>
    </location>
</feature>
<protein>
    <submittedName>
        <fullName evidence="3">Tripartite tricarboxylate transporter TctB family protein</fullName>
    </submittedName>
</protein>
<feature type="transmembrane region" description="Helical" evidence="1">
    <location>
        <begin position="76"/>
        <end position="102"/>
    </location>
</feature>
<evidence type="ECO:0000259" key="2">
    <source>
        <dbReference type="Pfam" id="PF07331"/>
    </source>
</evidence>
<evidence type="ECO:0000256" key="1">
    <source>
        <dbReference type="SAM" id="Phobius"/>
    </source>
</evidence>
<comment type="caution">
    <text evidence="3">The sequence shown here is derived from an EMBL/GenBank/DDBJ whole genome shotgun (WGS) entry which is preliminary data.</text>
</comment>
<reference evidence="3" key="1">
    <citation type="submission" date="2021-03" db="EMBL/GenBank/DDBJ databases">
        <title>Roseibium sp. CAU 1637 isolated from Incheon.</title>
        <authorList>
            <person name="Kim W."/>
        </authorList>
    </citation>
    <scope>NUCLEOTIDE SEQUENCE</scope>
    <source>
        <strain evidence="3">CAU 1637</strain>
    </source>
</reference>
<evidence type="ECO:0000313" key="4">
    <source>
        <dbReference type="Proteomes" id="UP000664779"/>
    </source>
</evidence>